<dbReference type="Proteomes" id="UP000680348">
    <property type="component" value="Unassembled WGS sequence"/>
</dbReference>
<proteinExistence type="predicted"/>
<keyword evidence="2" id="KW-1185">Reference proteome</keyword>
<gene>
    <name evidence="1" type="ORF">KEU06_19575</name>
</gene>
<sequence>MTVDLAMNRISAEVGAAIRRRVSQNSDTASQFSVEQVRILRKAQKVHHKQLRALRAAIAKGKPKAVSAAKERLLSSFASKLMAVVRATAKRGGPVAFETLGTWANSLSLDHCYYETVIVHPQPHGQSWRPVCTTGLRRRAQQLMVRDLLLMTVGDNPYDSTVSGMGGETRLFADIKQAISEGYYYWASLDVRDFFPSLRPGHLAGFPLSQWIVGNIVFLPANVPIRFIDQRTGIDLTDDVIFNGDDDDQPVCPSYTLGTLRSKVKQVRQGLIQGDVCAPQIARTVLGRELQHALGKRDVVYGSHLDDVVIGARSRSALKASIKALTSRLASLPAGPLDLKHDSIRDVRESAYFLGYRITRRADGTVYVRPGLDRFNRFRTRLRQRLENSTAITKSELLEIAVGYARQWFGSHPAWDRKLSDSDPDAGQSWDFVWSEVLVCVNQVIHEEWSAGSLPWTEADIDFDLLAA</sequence>
<accession>A0A942E4H0</accession>
<evidence type="ECO:0000313" key="2">
    <source>
        <dbReference type="Proteomes" id="UP000680348"/>
    </source>
</evidence>
<dbReference type="RefSeq" id="WP_188256380.1">
    <property type="nucleotide sequence ID" value="NZ_JABVCF010000011.1"/>
</dbReference>
<protein>
    <submittedName>
        <fullName evidence="1">Uncharacterized protein</fullName>
    </submittedName>
</protein>
<evidence type="ECO:0000313" key="1">
    <source>
        <dbReference type="EMBL" id="MBS3650816.1"/>
    </source>
</evidence>
<name>A0A942E4H0_9HYPH</name>
<dbReference type="AlphaFoldDB" id="A0A942E4H0"/>
<dbReference type="EMBL" id="JAGWCR010000011">
    <property type="protein sequence ID" value="MBS3650816.1"/>
    <property type="molecule type" value="Genomic_DNA"/>
</dbReference>
<organism evidence="1 2">
    <name type="scientific">Pseudaminobacter soli</name>
    <name type="common">ex Zhang et al. 2022</name>
    <dbReference type="NCBI Taxonomy" id="2831468"/>
    <lineage>
        <taxon>Bacteria</taxon>
        <taxon>Pseudomonadati</taxon>
        <taxon>Pseudomonadota</taxon>
        <taxon>Alphaproteobacteria</taxon>
        <taxon>Hyphomicrobiales</taxon>
        <taxon>Phyllobacteriaceae</taxon>
        <taxon>Pseudaminobacter</taxon>
    </lineage>
</organism>
<comment type="caution">
    <text evidence="1">The sequence shown here is derived from an EMBL/GenBank/DDBJ whole genome shotgun (WGS) entry which is preliminary data.</text>
</comment>
<reference evidence="1" key="1">
    <citation type="submission" date="2021-04" db="EMBL/GenBank/DDBJ databases">
        <title>Pseudaminobacter soli sp. nov., isolated from paddy soil contaminated by heavy metals.</title>
        <authorList>
            <person name="Zhang K."/>
        </authorList>
    </citation>
    <scope>NUCLEOTIDE SEQUENCE</scope>
    <source>
        <strain evidence="1">19-2017</strain>
    </source>
</reference>